<gene>
    <name evidence="1" type="ORF">NHX12_003277</name>
</gene>
<evidence type="ECO:0000313" key="2">
    <source>
        <dbReference type="Proteomes" id="UP001148018"/>
    </source>
</evidence>
<dbReference type="Proteomes" id="UP001148018">
    <property type="component" value="Unassembled WGS sequence"/>
</dbReference>
<proteinExistence type="predicted"/>
<dbReference type="OrthoDB" id="10253041at2759"/>
<accession>A0A9Q0IDZ8</accession>
<dbReference type="EMBL" id="JANIIK010000110">
    <property type="protein sequence ID" value="KAJ3596877.1"/>
    <property type="molecule type" value="Genomic_DNA"/>
</dbReference>
<keyword evidence="2" id="KW-1185">Reference proteome</keyword>
<comment type="caution">
    <text evidence="1">The sequence shown here is derived from an EMBL/GenBank/DDBJ whole genome shotgun (WGS) entry which is preliminary data.</text>
</comment>
<protein>
    <recommendedName>
        <fullName evidence="3">Cytosolic carboxypeptidase 1</fullName>
    </recommendedName>
</protein>
<dbReference type="Pfam" id="PF25571">
    <property type="entry name" value="TPR_CCP1_N"/>
    <property type="match status" value="1"/>
</dbReference>
<name>A0A9Q0IDZ8_9TELE</name>
<dbReference type="AlphaFoldDB" id="A0A9Q0IDZ8"/>
<sequence length="158" mass="16537">MNSASAPPTAAAGGAAGAEGSGGLEVLLSTLQVRLPRLHKRNVGDTESTLNILNVLDELLSAGSDRRIQYMIGKGGSQSLLAALVKTAKCSNPNYTVLVPLMHLLAKLGCRVTTANLLGEHRGLDAIYALIPPPTSKHLTAIKYVARDALIGWPLPAH</sequence>
<organism evidence="1 2">
    <name type="scientific">Muraenolepis orangiensis</name>
    <name type="common">Patagonian moray cod</name>
    <dbReference type="NCBI Taxonomy" id="630683"/>
    <lineage>
        <taxon>Eukaryota</taxon>
        <taxon>Metazoa</taxon>
        <taxon>Chordata</taxon>
        <taxon>Craniata</taxon>
        <taxon>Vertebrata</taxon>
        <taxon>Euteleostomi</taxon>
        <taxon>Actinopterygii</taxon>
        <taxon>Neopterygii</taxon>
        <taxon>Teleostei</taxon>
        <taxon>Neoteleostei</taxon>
        <taxon>Acanthomorphata</taxon>
        <taxon>Zeiogadaria</taxon>
        <taxon>Gadariae</taxon>
        <taxon>Gadiformes</taxon>
        <taxon>Muraenolepidoidei</taxon>
        <taxon>Muraenolepididae</taxon>
        <taxon>Muraenolepis</taxon>
    </lineage>
</organism>
<evidence type="ECO:0000313" key="1">
    <source>
        <dbReference type="EMBL" id="KAJ3596877.1"/>
    </source>
</evidence>
<reference evidence="1" key="1">
    <citation type="submission" date="2022-07" db="EMBL/GenBank/DDBJ databases">
        <title>Chromosome-level genome of Muraenolepis orangiensis.</title>
        <authorList>
            <person name="Kim J."/>
        </authorList>
    </citation>
    <scope>NUCLEOTIDE SEQUENCE</scope>
    <source>
        <strain evidence="1">KU_S4_2022</strain>
        <tissue evidence="1">Muscle</tissue>
    </source>
</reference>
<feature type="non-terminal residue" evidence="1">
    <location>
        <position position="158"/>
    </location>
</feature>
<evidence type="ECO:0008006" key="3">
    <source>
        <dbReference type="Google" id="ProtNLM"/>
    </source>
</evidence>